<protein>
    <submittedName>
        <fullName evidence="10">Related to oxidase</fullName>
    </submittedName>
</protein>
<gene>
    <name evidence="10" type="ORF">RCC_05360</name>
</gene>
<dbReference type="Pfam" id="PF01328">
    <property type="entry name" value="Peroxidase_2"/>
    <property type="match status" value="1"/>
</dbReference>
<dbReference type="Proteomes" id="UP000225277">
    <property type="component" value="Unassembled WGS sequence"/>
</dbReference>
<evidence type="ECO:0000313" key="11">
    <source>
        <dbReference type="Proteomes" id="UP000225277"/>
    </source>
</evidence>
<evidence type="ECO:0000256" key="6">
    <source>
        <dbReference type="ARBA" id="ARBA00023004"/>
    </source>
</evidence>
<organism evidence="10 11">
    <name type="scientific">Ramularia collo-cygni</name>
    <dbReference type="NCBI Taxonomy" id="112498"/>
    <lineage>
        <taxon>Eukaryota</taxon>
        <taxon>Fungi</taxon>
        <taxon>Dikarya</taxon>
        <taxon>Ascomycota</taxon>
        <taxon>Pezizomycotina</taxon>
        <taxon>Dothideomycetes</taxon>
        <taxon>Dothideomycetidae</taxon>
        <taxon>Mycosphaerellales</taxon>
        <taxon>Mycosphaerellaceae</taxon>
        <taxon>Ramularia</taxon>
    </lineage>
</organism>
<keyword evidence="6" id="KW-0408">Iron</keyword>
<comment type="cofactor">
    <cofactor evidence="1">
        <name>heme b</name>
        <dbReference type="ChEBI" id="CHEBI:60344"/>
    </cofactor>
</comment>
<keyword evidence="4" id="KW-0479">Metal-binding</keyword>
<dbReference type="GO" id="GO:0004601">
    <property type="term" value="F:peroxidase activity"/>
    <property type="evidence" value="ECO:0007669"/>
    <property type="project" value="UniProtKB-KW"/>
</dbReference>
<comment type="similarity">
    <text evidence="7">Belongs to the chloroperoxidase family.</text>
</comment>
<evidence type="ECO:0000256" key="7">
    <source>
        <dbReference type="ARBA" id="ARBA00025795"/>
    </source>
</evidence>
<evidence type="ECO:0000313" key="10">
    <source>
        <dbReference type="EMBL" id="CZT19509.1"/>
    </source>
</evidence>
<dbReference type="PANTHER" id="PTHR33577">
    <property type="entry name" value="STERIGMATOCYSTIN BIOSYNTHESIS PEROXIDASE STCC-RELATED"/>
    <property type="match status" value="1"/>
</dbReference>
<accession>A0A2D3VCY8</accession>
<dbReference type="Gene3D" id="1.10.489.10">
    <property type="entry name" value="Chloroperoxidase-like"/>
    <property type="match status" value="1"/>
</dbReference>
<dbReference type="PANTHER" id="PTHR33577:SF16">
    <property type="entry name" value="HEME HALOPEROXIDASE FAMILY PROFILE DOMAIN-CONTAINING PROTEIN"/>
    <property type="match status" value="1"/>
</dbReference>
<dbReference type="GO" id="GO:0046872">
    <property type="term" value="F:metal ion binding"/>
    <property type="evidence" value="ECO:0007669"/>
    <property type="project" value="UniProtKB-KW"/>
</dbReference>
<keyword evidence="3" id="KW-0349">Heme</keyword>
<dbReference type="InterPro" id="IPR036851">
    <property type="entry name" value="Chloroperoxidase-like_sf"/>
</dbReference>
<dbReference type="EMBL" id="FJUY01000007">
    <property type="protein sequence ID" value="CZT19509.1"/>
    <property type="molecule type" value="Genomic_DNA"/>
</dbReference>
<evidence type="ECO:0000256" key="5">
    <source>
        <dbReference type="ARBA" id="ARBA00023002"/>
    </source>
</evidence>
<keyword evidence="5" id="KW-0560">Oxidoreductase</keyword>
<keyword evidence="11" id="KW-1185">Reference proteome</keyword>
<feature type="chain" id="PRO_5013669473" evidence="8">
    <location>
        <begin position="24"/>
        <end position="412"/>
    </location>
</feature>
<evidence type="ECO:0000256" key="4">
    <source>
        <dbReference type="ARBA" id="ARBA00022723"/>
    </source>
</evidence>
<reference evidence="10 11" key="1">
    <citation type="submission" date="2016-03" db="EMBL/GenBank/DDBJ databases">
        <authorList>
            <person name="Ploux O."/>
        </authorList>
    </citation>
    <scope>NUCLEOTIDE SEQUENCE [LARGE SCALE GENOMIC DNA]</scope>
    <source>
        <strain evidence="10 11">URUG2</strain>
    </source>
</reference>
<proteinExistence type="inferred from homology"/>
<evidence type="ECO:0000256" key="1">
    <source>
        <dbReference type="ARBA" id="ARBA00001970"/>
    </source>
</evidence>
<dbReference type="RefSeq" id="XP_023626399.1">
    <property type="nucleotide sequence ID" value="XM_023770631.1"/>
</dbReference>
<evidence type="ECO:0000256" key="8">
    <source>
        <dbReference type="SAM" id="SignalP"/>
    </source>
</evidence>
<evidence type="ECO:0000259" key="9">
    <source>
        <dbReference type="PROSITE" id="PS51405"/>
    </source>
</evidence>
<evidence type="ECO:0000256" key="3">
    <source>
        <dbReference type="ARBA" id="ARBA00022617"/>
    </source>
</evidence>
<name>A0A2D3VCY8_9PEZI</name>
<dbReference type="SUPFAM" id="SSF47571">
    <property type="entry name" value="Cloroperoxidase"/>
    <property type="match status" value="1"/>
</dbReference>
<dbReference type="InterPro" id="IPR000028">
    <property type="entry name" value="Chloroperoxidase"/>
</dbReference>
<feature type="domain" description="Heme haloperoxidase family profile" evidence="9">
    <location>
        <begin position="49"/>
        <end position="291"/>
    </location>
</feature>
<evidence type="ECO:0000256" key="2">
    <source>
        <dbReference type="ARBA" id="ARBA00022559"/>
    </source>
</evidence>
<feature type="signal peptide" evidence="8">
    <location>
        <begin position="1"/>
        <end position="23"/>
    </location>
</feature>
<dbReference type="PROSITE" id="PS51405">
    <property type="entry name" value="HEME_HALOPEROXIDASE"/>
    <property type="match status" value="1"/>
</dbReference>
<dbReference type="GeneID" id="35600522"/>
<dbReference type="AlphaFoldDB" id="A0A2D3VCY8"/>
<keyword evidence="8" id="KW-0732">Signal</keyword>
<sequence length="412" mass="44270">MYAFLAAPLVLLRLLGSLNIASASYHHESPHHHGATHALRATGPIEVTGDHEFRPPTKGQQRGPCPGLNALANHNYISRDGIASLLEITNAVTKVYNMELALGTIIAAMGVLWTGNLVTFSIGGADPRVPGLLGLLGHPQGLDLAHNFIESDASATRDDLFVTGDASTMNLARFEEMYNTVPENTGQTFTSDVISDWAAKRFNDSVAENPRFFYGPYTGLIARNAGILFLTRLMANHADGSIDGVLTHETLKSFFAVSGTPGNFTYKRGHERIPDNFYRRPVPYGLVGLNLDLVHWITRNPVLGSIGGNVGTVNSFAGVDLSDPVSGLTNIPKLLESNNLICFALEFVKLAAPSYTNNIFTTLAAPLGSLLDVINAPLLSLSCPEFGSLTQGGEPLWESLQKQFPGAEKSGM</sequence>
<keyword evidence="2" id="KW-0575">Peroxidase</keyword>
<dbReference type="OrthoDB" id="407298at2759"/>